<dbReference type="AlphaFoldDB" id="A0A8H3GY50"/>
<evidence type="ECO:0008006" key="3">
    <source>
        <dbReference type="Google" id="ProtNLM"/>
    </source>
</evidence>
<reference evidence="1" key="1">
    <citation type="submission" date="2021-01" db="EMBL/GenBank/DDBJ databases">
        <authorList>
            <person name="Kaushik A."/>
        </authorList>
    </citation>
    <scope>NUCLEOTIDE SEQUENCE</scope>
    <source>
        <strain evidence="1">AG6-10EEA</strain>
    </source>
</reference>
<dbReference type="Proteomes" id="UP000663853">
    <property type="component" value="Unassembled WGS sequence"/>
</dbReference>
<organism evidence="1 2">
    <name type="scientific">Rhizoctonia solani</name>
    <dbReference type="NCBI Taxonomy" id="456999"/>
    <lineage>
        <taxon>Eukaryota</taxon>
        <taxon>Fungi</taxon>
        <taxon>Dikarya</taxon>
        <taxon>Basidiomycota</taxon>
        <taxon>Agaricomycotina</taxon>
        <taxon>Agaricomycetes</taxon>
        <taxon>Cantharellales</taxon>
        <taxon>Ceratobasidiaceae</taxon>
        <taxon>Rhizoctonia</taxon>
    </lineage>
</organism>
<comment type="caution">
    <text evidence="1">The sequence shown here is derived from an EMBL/GenBank/DDBJ whole genome shotgun (WGS) entry which is preliminary data.</text>
</comment>
<proteinExistence type="predicted"/>
<evidence type="ECO:0000313" key="1">
    <source>
        <dbReference type="EMBL" id="CAE6474121.1"/>
    </source>
</evidence>
<sequence>MGRGWCISIDRFQKLCKFMPNLGTDSLNEGARPEDLAARIESILETVHAVISDQLPKTTAIISRTRNKSVTPIFRFPEEVLAEIFTNAIFGQHNPNGPEPPTMKQNLRMIYDRLHQLRRVCSTWNDIIIARGVLWSVVPLILGKDPSPYQLSLQRAGSQLHLAADIELDGSVNSYDLVETDDMGEALYGLLSEYGPRFRTISLVVHENHPEILRGTVDRLLQHGTALSLSQLSMSLRDPICFDSSVDSRTGFPADHWWILPHGSPQQTSFSSLLASLTTFRIHRAYFHWESVSFSSRLLELRVQSVALGYDDEIAPFLHALNSAPELRDLAIIDVRTFAKTDVAVNMKAFPIVTLPQLQCLFIEDLYLNTLELLLPRVASGPQGLKLCLGSKCLKINRRGRSNPIHRLFNFPEANMSDEDNEDSDDRPTNIERLWAGLGSTQVDTLILRPLQDYMGLSRSLLHTLLRVLPDLKTLKMDGWDIFRSDYKPSPRRYILSFDEPMDPEYALSSALENLHLTGLRVHDMGVFREMVTDHPLQQIVIEGLGEVACQNDRGYALEPLEENQSFLNWLRENAPNARLVNSKYCVTERQMTGWKPWY</sequence>
<protein>
    <recommendedName>
        <fullName evidence="3">F-box domain-containing protein</fullName>
    </recommendedName>
</protein>
<dbReference type="EMBL" id="CAJMXA010001996">
    <property type="protein sequence ID" value="CAE6474121.1"/>
    <property type="molecule type" value="Genomic_DNA"/>
</dbReference>
<gene>
    <name evidence="1" type="ORF">RDB_LOCUS78623</name>
</gene>
<evidence type="ECO:0000313" key="2">
    <source>
        <dbReference type="Proteomes" id="UP000663853"/>
    </source>
</evidence>
<name>A0A8H3GY50_9AGAM</name>
<accession>A0A8H3GY50</accession>